<proteinExistence type="predicted"/>
<accession>A0A5C2RV02</accession>
<evidence type="ECO:0008006" key="3">
    <source>
        <dbReference type="Google" id="ProtNLM"/>
    </source>
</evidence>
<dbReference type="EMBL" id="ML122295">
    <property type="protein sequence ID" value="RPD55422.1"/>
    <property type="molecule type" value="Genomic_DNA"/>
</dbReference>
<organism evidence="1 2">
    <name type="scientific">Lentinus tigrinus ALCF2SS1-6</name>
    <dbReference type="NCBI Taxonomy" id="1328759"/>
    <lineage>
        <taxon>Eukaryota</taxon>
        <taxon>Fungi</taxon>
        <taxon>Dikarya</taxon>
        <taxon>Basidiomycota</taxon>
        <taxon>Agaricomycotina</taxon>
        <taxon>Agaricomycetes</taxon>
        <taxon>Polyporales</taxon>
        <taxon>Polyporaceae</taxon>
        <taxon>Lentinus</taxon>
    </lineage>
</organism>
<sequence>MATLHFPHFPITDRPVDYPDSVVLEQRYPSVDAGDIEKDTFTITIQDDFPFLTSNNSGMKRVFRTNMQIESSGKSVAVVCKLAMGRTHFVSLDKEAQKYEKNLKDLQGTVIPHIYGFFTGKSFDGITGVLVMEDCGEPLRFDSGDPKELQQGLVDAMVALHQRGGAVYTRGGLLSKNHVLARRSLDGKLRVTIISFRDTSIDHPCKFKGKLILGEPTPEWEELCEELDYIIRNAHYYTMAEPPYTLLQS</sequence>
<dbReference type="STRING" id="1328759.A0A5C2RV02"/>
<dbReference type="AlphaFoldDB" id="A0A5C2RV02"/>
<reference evidence="1" key="1">
    <citation type="journal article" date="2018" name="Genome Biol. Evol.">
        <title>Genomics and development of Lentinus tigrinus, a white-rot wood-decaying mushroom with dimorphic fruiting bodies.</title>
        <authorList>
            <person name="Wu B."/>
            <person name="Xu Z."/>
            <person name="Knudson A."/>
            <person name="Carlson A."/>
            <person name="Chen N."/>
            <person name="Kovaka S."/>
            <person name="LaButti K."/>
            <person name="Lipzen A."/>
            <person name="Pennachio C."/>
            <person name="Riley R."/>
            <person name="Schakwitz W."/>
            <person name="Umezawa K."/>
            <person name="Ohm R.A."/>
            <person name="Grigoriev I.V."/>
            <person name="Nagy L.G."/>
            <person name="Gibbons J."/>
            <person name="Hibbett D."/>
        </authorList>
    </citation>
    <scope>NUCLEOTIDE SEQUENCE [LARGE SCALE GENOMIC DNA]</scope>
    <source>
        <strain evidence="1">ALCF2SS1-6</strain>
    </source>
</reference>
<dbReference type="OrthoDB" id="2751906at2759"/>
<protein>
    <recommendedName>
        <fullName evidence="3">Protein kinase domain-containing protein</fullName>
    </recommendedName>
</protein>
<keyword evidence="2" id="KW-1185">Reference proteome</keyword>
<dbReference type="Proteomes" id="UP000313359">
    <property type="component" value="Unassembled WGS sequence"/>
</dbReference>
<evidence type="ECO:0000313" key="1">
    <source>
        <dbReference type="EMBL" id="RPD55422.1"/>
    </source>
</evidence>
<name>A0A5C2RV02_9APHY</name>
<evidence type="ECO:0000313" key="2">
    <source>
        <dbReference type="Proteomes" id="UP000313359"/>
    </source>
</evidence>
<gene>
    <name evidence="1" type="ORF">L227DRAFT_579625</name>
</gene>